<dbReference type="EMBL" id="AP017928">
    <property type="protein sequence ID" value="BBA33798.1"/>
    <property type="molecule type" value="Genomic_DNA"/>
</dbReference>
<organism evidence="1 2">
    <name type="scientific">Methylocaldum marinum</name>
    <dbReference type="NCBI Taxonomy" id="1432792"/>
    <lineage>
        <taxon>Bacteria</taxon>
        <taxon>Pseudomonadati</taxon>
        <taxon>Pseudomonadota</taxon>
        <taxon>Gammaproteobacteria</taxon>
        <taxon>Methylococcales</taxon>
        <taxon>Methylococcaceae</taxon>
        <taxon>Methylocaldum</taxon>
    </lineage>
</organism>
<gene>
    <name evidence="1" type="ORF">sS8_1844</name>
</gene>
<evidence type="ECO:0000313" key="1">
    <source>
        <dbReference type="EMBL" id="BBA33798.1"/>
    </source>
</evidence>
<dbReference type="KEGG" id="mmai:sS8_1844"/>
<reference evidence="1 2" key="1">
    <citation type="submission" date="2016-12" db="EMBL/GenBank/DDBJ databases">
        <title>Genome sequencing of Methylocaldum marinum.</title>
        <authorList>
            <person name="Takeuchi M."/>
            <person name="Kamagata Y."/>
            <person name="Hiraoka S."/>
            <person name="Oshima K."/>
            <person name="Hattori M."/>
            <person name="Iwasaki W."/>
        </authorList>
    </citation>
    <scope>NUCLEOTIDE SEQUENCE [LARGE SCALE GENOMIC DNA]</scope>
    <source>
        <strain evidence="1 2">S8</strain>
    </source>
</reference>
<accession>A0A250KQB3</accession>
<protein>
    <submittedName>
        <fullName evidence="1">Uncharacterized protein</fullName>
    </submittedName>
</protein>
<keyword evidence="2" id="KW-1185">Reference proteome</keyword>
<dbReference type="Proteomes" id="UP000266313">
    <property type="component" value="Chromosome"/>
</dbReference>
<proteinExistence type="predicted"/>
<evidence type="ECO:0000313" key="2">
    <source>
        <dbReference type="Proteomes" id="UP000266313"/>
    </source>
</evidence>
<dbReference type="AlphaFoldDB" id="A0A250KQB3"/>
<sequence>MGREALDMDPELPAVKLAHGQIERNELGLPVHGGLSKAYCGILQNAISGLFPLKLHLFEIQKHHQFLILPTIVSNPTAFAERT</sequence>
<name>A0A250KQB3_9GAMM</name>